<comment type="subcellular location">
    <subcellularLocation>
        <location evidence="1">Endoplasmic reticulum</location>
    </subcellularLocation>
    <subcellularLocation>
        <location evidence="2">Membrane</location>
    </subcellularLocation>
</comment>
<dbReference type="InterPro" id="IPR049052">
    <property type="entry name" value="nSTAND1"/>
</dbReference>
<organism evidence="6 7">
    <name type="scientific">Chlorobaculum thiosulfatiphilum</name>
    <name type="common">Chlorobium limicola f.sp. thiosulfatophilum</name>
    <dbReference type="NCBI Taxonomy" id="115852"/>
    <lineage>
        <taxon>Bacteria</taxon>
        <taxon>Pseudomonadati</taxon>
        <taxon>Chlorobiota</taxon>
        <taxon>Chlorobiia</taxon>
        <taxon>Chlorobiales</taxon>
        <taxon>Chlorobiaceae</taxon>
        <taxon>Chlorobaculum</taxon>
    </lineage>
</organism>
<dbReference type="Gene3D" id="3.40.50.300">
    <property type="entry name" value="P-loop containing nucleotide triphosphate hydrolases"/>
    <property type="match status" value="1"/>
</dbReference>
<evidence type="ECO:0000256" key="4">
    <source>
        <dbReference type="ARBA" id="ARBA00023136"/>
    </source>
</evidence>
<evidence type="ECO:0000256" key="3">
    <source>
        <dbReference type="ARBA" id="ARBA00022824"/>
    </source>
</evidence>
<dbReference type="EMBL" id="VDCH01000008">
    <property type="protein sequence ID" value="TNJ39161.1"/>
    <property type="molecule type" value="Genomic_DNA"/>
</dbReference>
<evidence type="ECO:0000256" key="2">
    <source>
        <dbReference type="ARBA" id="ARBA00004370"/>
    </source>
</evidence>
<dbReference type="AlphaFoldDB" id="A0A5C4S8S7"/>
<dbReference type="InterPro" id="IPR029058">
    <property type="entry name" value="AB_hydrolase_fold"/>
</dbReference>
<dbReference type="SUPFAM" id="SSF53474">
    <property type="entry name" value="alpha/beta-Hydrolases"/>
    <property type="match status" value="1"/>
</dbReference>
<dbReference type="InterPro" id="IPR027417">
    <property type="entry name" value="P-loop_NTPase"/>
</dbReference>
<dbReference type="Pfam" id="PF20703">
    <property type="entry name" value="nSTAND1"/>
    <property type="match status" value="1"/>
</dbReference>
<protein>
    <recommendedName>
        <fullName evidence="5">Novel STAND NTPase 1 domain-containing protein</fullName>
    </recommendedName>
</protein>
<keyword evidence="3" id="KW-0256">Endoplasmic reticulum</keyword>
<dbReference type="PANTHER" id="PTHR48182:SF2">
    <property type="entry name" value="PROTEIN SERAC1"/>
    <property type="match status" value="1"/>
</dbReference>
<evidence type="ECO:0000313" key="6">
    <source>
        <dbReference type="EMBL" id="TNJ39161.1"/>
    </source>
</evidence>
<accession>A0A5C4S8S7</accession>
<feature type="non-terminal residue" evidence="6">
    <location>
        <position position="786"/>
    </location>
</feature>
<sequence length="786" mass="85967">MSELIPISGCDKTNRKADVLFVHGLGDDAFGAWRYGKDDSTSWPHWLGDEFPQVGVWSLNYAASPSRWPRFKRLFGLGSNDSGHTMALPDRALQVLDRMAQKGLGQRPLMFIGHSLGGLLVKQLLRKASESPDPHKKAVAEQSRAVLFLATPHAGAELATLVDTFRGVFGSTVSIEELRLHDAHLRDLYGWYQNHAPALGIKTATYYELCSVRGVLPIVNPTSANPGTGSEPVGLDEDHLSISKPRDRSAQVCDSARNLLINNVLAARSPASGALTSNSSGAAAALPVVHETVIRIDHGSFGAQKKMRIPCELPPLAEHFTGRDKELKQLTERLRAGLNTAVVGPAGLGKTALAASALAEIVGANRASLDATPFPDGILYLDLYALHGRAEPAWNALANRLQGYDFMNNAPARDRATEAFRVRRVLLVIEGGEEADGEEERTTMPELLGVLSHECRHLLLTRLSTQSAASESIELREALQPDESARLFDSLTASRPLDPAIRQSVLELLEGHPLALNWAGNLLVRDDEEPAELIRGWKAEGLPLLSDPRQAERTLHWLYERSIRGLDETGQLMLAAAGLLAPTPFLLEAMAAATGLAESGDAGRNRLREHLRSLVQRGLFRLAESGHWRFTHVLAYRFARDAQSPEAALGDRLAHWLRDALAEALNPSENNSKLSDATALLNHAGALLRADRQHNHWEALANPLLYAIADRLEELGRLDLVSSALSSVADWLETLPSENREMPFWLHHNCRLIVDQGDVLRDQGDLDGALNAFRESLAVRKRLAAS</sequence>
<proteinExistence type="predicted"/>
<comment type="caution">
    <text evidence="6">The sequence shown here is derived from an EMBL/GenBank/DDBJ whole genome shotgun (WGS) entry which is preliminary data.</text>
</comment>
<keyword evidence="7" id="KW-1185">Reference proteome</keyword>
<evidence type="ECO:0000259" key="5">
    <source>
        <dbReference type="Pfam" id="PF20703"/>
    </source>
</evidence>
<keyword evidence="4" id="KW-0472">Membrane</keyword>
<dbReference type="PANTHER" id="PTHR48182">
    <property type="entry name" value="PROTEIN SERAC1"/>
    <property type="match status" value="1"/>
</dbReference>
<evidence type="ECO:0000313" key="7">
    <source>
        <dbReference type="Proteomes" id="UP000308271"/>
    </source>
</evidence>
<gene>
    <name evidence="6" type="ORF">FGF66_05260</name>
</gene>
<name>A0A5C4S8S7_CHLTI</name>
<dbReference type="InterPro" id="IPR052374">
    <property type="entry name" value="SERAC1"/>
</dbReference>
<dbReference type="Gene3D" id="3.40.50.1820">
    <property type="entry name" value="alpha/beta hydrolase"/>
    <property type="match status" value="1"/>
</dbReference>
<dbReference type="Proteomes" id="UP000308271">
    <property type="component" value="Unassembled WGS sequence"/>
</dbReference>
<feature type="domain" description="Novel STAND NTPase 1" evidence="5">
    <location>
        <begin position="317"/>
        <end position="482"/>
    </location>
</feature>
<evidence type="ECO:0000256" key="1">
    <source>
        <dbReference type="ARBA" id="ARBA00004240"/>
    </source>
</evidence>
<dbReference type="SUPFAM" id="SSF52540">
    <property type="entry name" value="P-loop containing nucleoside triphosphate hydrolases"/>
    <property type="match status" value="1"/>
</dbReference>
<dbReference type="GO" id="GO:0016020">
    <property type="term" value="C:membrane"/>
    <property type="evidence" value="ECO:0007669"/>
    <property type="project" value="UniProtKB-SubCell"/>
</dbReference>
<reference evidence="6 7" key="1">
    <citation type="submission" date="2019-05" db="EMBL/GenBank/DDBJ databases">
        <title>Draft Whole-Genome sequence of the green sulfur bacterium Chlorobaculum thiosulfatiphilum DSM 249.</title>
        <authorList>
            <person name="Meyer T.E."/>
            <person name="Kyndt J.A."/>
        </authorList>
    </citation>
    <scope>NUCLEOTIDE SEQUENCE [LARGE SCALE GENOMIC DNA]</scope>
    <source>
        <strain evidence="6 7">DSM 249</strain>
    </source>
</reference>